<dbReference type="AlphaFoldDB" id="A0A1I5CUQ9"/>
<dbReference type="RefSeq" id="WP_093347811.1">
    <property type="nucleotide sequence ID" value="NZ_FOUY01000024.1"/>
</dbReference>
<reference evidence="2 3" key="1">
    <citation type="submission" date="2016-10" db="EMBL/GenBank/DDBJ databases">
        <authorList>
            <person name="de Groot N.N."/>
        </authorList>
    </citation>
    <scope>NUCLEOTIDE SEQUENCE [LARGE SCALE GENOMIC DNA]</scope>
    <source>
        <strain evidence="2 3">CGMCC 4.1877</strain>
    </source>
</reference>
<evidence type="ECO:0000313" key="3">
    <source>
        <dbReference type="Proteomes" id="UP000199614"/>
    </source>
</evidence>
<name>A0A1I5CUQ9_PSUAM</name>
<keyword evidence="3" id="KW-1185">Reference proteome</keyword>
<dbReference type="Proteomes" id="UP000199614">
    <property type="component" value="Unassembled WGS sequence"/>
</dbReference>
<dbReference type="OrthoDB" id="3574842at2"/>
<evidence type="ECO:0008006" key="4">
    <source>
        <dbReference type="Google" id="ProtNLM"/>
    </source>
</evidence>
<sequence length="109" mass="10852">MSADPQAAPPTAPATAPPRTVPVAAGTNLRRGVSVLGPNNIIGAPLPAGSYTALGQCAGGSVTEGNAVNFWWVKISSTHGDGWVSAVRVLEGGNNQPIAGVAELPTVQA</sequence>
<evidence type="ECO:0000313" key="2">
    <source>
        <dbReference type="EMBL" id="SFN90667.1"/>
    </source>
</evidence>
<evidence type="ECO:0000256" key="1">
    <source>
        <dbReference type="SAM" id="MobiDB-lite"/>
    </source>
</evidence>
<accession>A0A1I5CUQ9</accession>
<protein>
    <recommendedName>
        <fullName evidence="4">SH3 domain-containing protein</fullName>
    </recommendedName>
</protein>
<gene>
    <name evidence="2" type="ORF">SAMN05216207_102426</name>
</gene>
<dbReference type="EMBL" id="FOUY01000024">
    <property type="protein sequence ID" value="SFN90667.1"/>
    <property type="molecule type" value="Genomic_DNA"/>
</dbReference>
<proteinExistence type="predicted"/>
<organism evidence="2 3">
    <name type="scientific">Pseudonocardia ammonioxydans</name>
    <dbReference type="NCBI Taxonomy" id="260086"/>
    <lineage>
        <taxon>Bacteria</taxon>
        <taxon>Bacillati</taxon>
        <taxon>Actinomycetota</taxon>
        <taxon>Actinomycetes</taxon>
        <taxon>Pseudonocardiales</taxon>
        <taxon>Pseudonocardiaceae</taxon>
        <taxon>Pseudonocardia</taxon>
    </lineage>
</organism>
<feature type="compositionally biased region" description="Pro residues" evidence="1">
    <location>
        <begin position="7"/>
        <end position="20"/>
    </location>
</feature>
<feature type="region of interest" description="Disordered" evidence="1">
    <location>
        <begin position="1"/>
        <end position="21"/>
    </location>
</feature>